<keyword evidence="3" id="KW-1185">Reference proteome</keyword>
<dbReference type="InterPro" id="IPR005198">
    <property type="entry name" value="Glyco_hydro_76"/>
</dbReference>
<dbReference type="InterPro" id="IPR008928">
    <property type="entry name" value="6-hairpin_glycosidase_sf"/>
</dbReference>
<evidence type="ECO:0000313" key="2">
    <source>
        <dbReference type="EMBL" id="GIL25161.1"/>
    </source>
</evidence>
<name>A0A8J4EIE5_9ACTN</name>
<dbReference type="Pfam" id="PF03663">
    <property type="entry name" value="Glyco_hydro_76"/>
    <property type="match status" value="1"/>
</dbReference>
<protein>
    <recommendedName>
        <fullName evidence="4">Glycosyl hydrolase</fullName>
    </recommendedName>
</protein>
<feature type="chain" id="PRO_5035206082" description="Glycosyl hydrolase" evidence="1">
    <location>
        <begin position="26"/>
        <end position="377"/>
    </location>
</feature>
<dbReference type="PANTHER" id="PTHR47791:SF3">
    <property type="entry name" value="MEIOTICALLY UP-REGULATED GENE 191 PROTEIN"/>
    <property type="match status" value="1"/>
</dbReference>
<proteinExistence type="predicted"/>
<dbReference type="SUPFAM" id="SSF48208">
    <property type="entry name" value="Six-hairpin glycosidases"/>
    <property type="match status" value="1"/>
</dbReference>
<dbReference type="Proteomes" id="UP000614996">
    <property type="component" value="Unassembled WGS sequence"/>
</dbReference>
<keyword evidence="1" id="KW-0732">Signal</keyword>
<dbReference type="GO" id="GO:0005975">
    <property type="term" value="P:carbohydrate metabolic process"/>
    <property type="evidence" value="ECO:0007669"/>
    <property type="project" value="InterPro"/>
</dbReference>
<evidence type="ECO:0000256" key="1">
    <source>
        <dbReference type="SAM" id="SignalP"/>
    </source>
</evidence>
<dbReference type="Gene3D" id="1.50.10.20">
    <property type="match status" value="1"/>
</dbReference>
<dbReference type="RefSeq" id="WP_207122798.1">
    <property type="nucleotide sequence ID" value="NZ_BOPO01000004.1"/>
</dbReference>
<accession>A0A8J4EIE5</accession>
<evidence type="ECO:0000313" key="3">
    <source>
        <dbReference type="Proteomes" id="UP000614996"/>
    </source>
</evidence>
<dbReference type="PANTHER" id="PTHR47791">
    <property type="entry name" value="MEIOTICALLY UP-REGULATED GENE 191 PROTEIN"/>
    <property type="match status" value="1"/>
</dbReference>
<dbReference type="InterPro" id="IPR053169">
    <property type="entry name" value="MUG_Protein"/>
</dbReference>
<sequence length="377" mass="41016">MPRIRTLVIAAVAALCAVAVLPATAAAQPRHHHDRTADAGTAADVLMADYDPATGWWPSSWWNSAVALTTIEDYELRTGDTRYRWVIGNTYQLNKGVFAAGERSSDPVEGDFVSRAIDDTEWWGLAWLRAYDVTGDATYLNEAVTIADYVDGYWDTSTCGGGVWWDRERTYKNAVTNGLYIRLTAELHDRIPGDTRWLGKATTAWNWFLGSGLINSSNLVNDGLTNDCTNNGQTVWSYNQGLAIGAGVEMWRATGDASALATARRLAEAGTSDPALVSAGVLTESCDALTASCDDNQKQFKGVFLRYLTDLADVTGAPAYRAFATRQADTIWTRDRTADDRLGERWAGGTSAEHPNVFDWRTQASALSALLAPIPAG</sequence>
<reference evidence="3" key="1">
    <citation type="journal article" date="2021" name="Int. J. Syst. Evol. Microbiol.">
        <title>Actinocatenispora comari sp. nov., an endophytic actinomycete isolated from aerial parts of Comarum salesowianum.</title>
        <authorList>
            <person name="Oyunbileg N."/>
            <person name="Iizaka Y."/>
            <person name="Hamada M."/>
            <person name="Davaapurev B.O."/>
            <person name="Fukumoto A."/>
            <person name="Tsetseg B."/>
            <person name="Kato F."/>
            <person name="Tamura T."/>
            <person name="Batkhuu J."/>
            <person name="Anzai Y."/>
        </authorList>
    </citation>
    <scope>NUCLEOTIDE SEQUENCE [LARGE SCALE GENOMIC DNA]</scope>
    <source>
        <strain evidence="3">NUM-2625</strain>
    </source>
</reference>
<dbReference type="AlphaFoldDB" id="A0A8J4EIE5"/>
<gene>
    <name evidence="2" type="ORF">NUM_04160</name>
</gene>
<comment type="caution">
    <text evidence="2">The sequence shown here is derived from an EMBL/GenBank/DDBJ whole genome shotgun (WGS) entry which is preliminary data.</text>
</comment>
<feature type="signal peptide" evidence="1">
    <location>
        <begin position="1"/>
        <end position="25"/>
    </location>
</feature>
<evidence type="ECO:0008006" key="4">
    <source>
        <dbReference type="Google" id="ProtNLM"/>
    </source>
</evidence>
<organism evidence="2 3">
    <name type="scientific">Actinocatenispora comari</name>
    <dbReference type="NCBI Taxonomy" id="2807577"/>
    <lineage>
        <taxon>Bacteria</taxon>
        <taxon>Bacillati</taxon>
        <taxon>Actinomycetota</taxon>
        <taxon>Actinomycetes</taxon>
        <taxon>Micromonosporales</taxon>
        <taxon>Micromonosporaceae</taxon>
        <taxon>Actinocatenispora</taxon>
    </lineage>
</organism>
<dbReference type="EMBL" id="BOPO01000004">
    <property type="protein sequence ID" value="GIL25161.1"/>
    <property type="molecule type" value="Genomic_DNA"/>
</dbReference>